<dbReference type="PANTHER" id="PTHR30629">
    <property type="entry name" value="PROPHAGE INTEGRASE"/>
    <property type="match status" value="1"/>
</dbReference>
<keyword evidence="3 5" id="KW-0238">DNA-binding</keyword>
<accession>A0A1G9X481</accession>
<dbReference type="Proteomes" id="UP000199226">
    <property type="component" value="Unassembled WGS sequence"/>
</dbReference>
<comment type="similarity">
    <text evidence="1">Belongs to the 'phage' integrase family.</text>
</comment>
<proteinExistence type="inferred from homology"/>
<evidence type="ECO:0000259" key="6">
    <source>
        <dbReference type="PROSITE" id="PS51898"/>
    </source>
</evidence>
<dbReference type="AlphaFoldDB" id="A0A1G9X481"/>
<dbReference type="GO" id="GO:0003677">
    <property type="term" value="F:DNA binding"/>
    <property type="evidence" value="ECO:0007669"/>
    <property type="project" value="UniProtKB-UniRule"/>
</dbReference>
<dbReference type="PANTHER" id="PTHR30629:SF2">
    <property type="entry name" value="PROPHAGE INTEGRASE INTS-RELATED"/>
    <property type="match status" value="1"/>
</dbReference>
<dbReference type="SUPFAM" id="SSF56349">
    <property type="entry name" value="DNA breaking-rejoining enzymes"/>
    <property type="match status" value="1"/>
</dbReference>
<dbReference type="InterPro" id="IPR011010">
    <property type="entry name" value="DNA_brk_join_enz"/>
</dbReference>
<keyword evidence="4" id="KW-0233">DNA recombination</keyword>
<dbReference type="CDD" id="cd00397">
    <property type="entry name" value="DNA_BRE_C"/>
    <property type="match status" value="1"/>
</dbReference>
<dbReference type="GO" id="GO:0006310">
    <property type="term" value="P:DNA recombination"/>
    <property type="evidence" value="ECO:0007669"/>
    <property type="project" value="UniProtKB-KW"/>
</dbReference>
<dbReference type="InterPro" id="IPR010998">
    <property type="entry name" value="Integrase_recombinase_N"/>
</dbReference>
<evidence type="ECO:0000256" key="4">
    <source>
        <dbReference type="ARBA" id="ARBA00023172"/>
    </source>
</evidence>
<dbReference type="InterPro" id="IPR002104">
    <property type="entry name" value="Integrase_catalytic"/>
</dbReference>
<feature type="domain" description="Tyr recombinase" evidence="6">
    <location>
        <begin position="218"/>
        <end position="400"/>
    </location>
</feature>
<evidence type="ECO:0000313" key="9">
    <source>
        <dbReference type="Proteomes" id="UP000199226"/>
    </source>
</evidence>
<evidence type="ECO:0000256" key="1">
    <source>
        <dbReference type="ARBA" id="ARBA00008857"/>
    </source>
</evidence>
<sequence length="404" mass="46998">MPLARISHAETSFTTPFIHTGKLPQRIPRGSSKLAEIAKNKWYVEFHFHDHKIDVLRRFRLSKNLNRIKDYLQKHDAFSELLATCINDLNEGWNPITEQETATDLPVAINHTLHLREAIEKFLEYHKSKGNRPKTIGSYKSKLMLFTDHLGDVTVENINDSHITDFLNTCEKTRQWTGVTYNFARITLNNFFVYLKRNKYVDANPATGLESRKEIKTELHQVFSDEDFTKIMSWLRQNDPYTLLFVKTIYYTCIRPKELRQTKLKHINMEYDRIVIPATISKNKKAIPVQIDATLKKELLGIGVKDYPSEFYLFGDINNIIGPTMISENKPYNRFQACLKALSLTEKNYTLYSFKHLSNVRKYLAGWTIAEICAANRHSSLVETETYLKDLIKFIPVTKSVPII</sequence>
<dbReference type="GO" id="GO:0015074">
    <property type="term" value="P:DNA integration"/>
    <property type="evidence" value="ECO:0007669"/>
    <property type="project" value="UniProtKB-KW"/>
</dbReference>
<dbReference type="InterPro" id="IPR050808">
    <property type="entry name" value="Phage_Integrase"/>
</dbReference>
<dbReference type="InterPro" id="IPR044068">
    <property type="entry name" value="CB"/>
</dbReference>
<dbReference type="InterPro" id="IPR013762">
    <property type="entry name" value="Integrase-like_cat_sf"/>
</dbReference>
<protein>
    <submittedName>
        <fullName evidence="8">Phage integrase family protein</fullName>
    </submittedName>
</protein>
<evidence type="ECO:0000256" key="3">
    <source>
        <dbReference type="ARBA" id="ARBA00023125"/>
    </source>
</evidence>
<organism evidence="8 9">
    <name type="scientific">Daejeonella rubra</name>
    <dbReference type="NCBI Taxonomy" id="990371"/>
    <lineage>
        <taxon>Bacteria</taxon>
        <taxon>Pseudomonadati</taxon>
        <taxon>Bacteroidota</taxon>
        <taxon>Sphingobacteriia</taxon>
        <taxon>Sphingobacteriales</taxon>
        <taxon>Sphingobacteriaceae</taxon>
        <taxon>Daejeonella</taxon>
    </lineage>
</organism>
<evidence type="ECO:0000256" key="5">
    <source>
        <dbReference type="PROSITE-ProRule" id="PRU01248"/>
    </source>
</evidence>
<gene>
    <name evidence="8" type="ORF">SAMN05421813_12851</name>
</gene>
<dbReference type="EMBL" id="FNHH01000028">
    <property type="protein sequence ID" value="SDM91584.1"/>
    <property type="molecule type" value="Genomic_DNA"/>
</dbReference>
<keyword evidence="2" id="KW-0229">DNA integration</keyword>
<dbReference type="Pfam" id="PF02899">
    <property type="entry name" value="Phage_int_SAM_1"/>
    <property type="match status" value="1"/>
</dbReference>
<dbReference type="Gene3D" id="1.10.443.10">
    <property type="entry name" value="Intergrase catalytic core"/>
    <property type="match status" value="1"/>
</dbReference>
<dbReference type="InterPro" id="IPR004107">
    <property type="entry name" value="Integrase_SAM-like_N"/>
</dbReference>
<name>A0A1G9X481_9SPHI</name>
<dbReference type="STRING" id="990371.SAMN05421813_12851"/>
<evidence type="ECO:0000256" key="2">
    <source>
        <dbReference type="ARBA" id="ARBA00022908"/>
    </source>
</evidence>
<keyword evidence="9" id="KW-1185">Reference proteome</keyword>
<dbReference type="PROSITE" id="PS51898">
    <property type="entry name" value="TYR_RECOMBINASE"/>
    <property type="match status" value="1"/>
</dbReference>
<evidence type="ECO:0000313" key="8">
    <source>
        <dbReference type="EMBL" id="SDM91584.1"/>
    </source>
</evidence>
<feature type="domain" description="Core-binding (CB)" evidence="7">
    <location>
        <begin position="113"/>
        <end position="196"/>
    </location>
</feature>
<dbReference type="PROSITE" id="PS51900">
    <property type="entry name" value="CB"/>
    <property type="match status" value="1"/>
</dbReference>
<reference evidence="9" key="1">
    <citation type="submission" date="2016-10" db="EMBL/GenBank/DDBJ databases">
        <authorList>
            <person name="Varghese N."/>
            <person name="Submissions S."/>
        </authorList>
    </citation>
    <scope>NUCLEOTIDE SEQUENCE [LARGE SCALE GENOMIC DNA]</scope>
    <source>
        <strain evidence="9">DSM 24536</strain>
    </source>
</reference>
<dbReference type="Gene3D" id="1.10.150.130">
    <property type="match status" value="1"/>
</dbReference>
<evidence type="ECO:0000259" key="7">
    <source>
        <dbReference type="PROSITE" id="PS51900"/>
    </source>
</evidence>